<feature type="region of interest" description="Disordered" evidence="2">
    <location>
        <begin position="75"/>
        <end position="127"/>
    </location>
</feature>
<evidence type="ECO:0000256" key="2">
    <source>
        <dbReference type="SAM" id="MobiDB-lite"/>
    </source>
</evidence>
<gene>
    <name evidence="4" type="ORF">ARC20_14285</name>
</gene>
<dbReference type="InterPro" id="IPR045748">
    <property type="entry name" value="DcaP"/>
</dbReference>
<sequence length="483" mass="51676">MDRSTAIVAALPLLWVSGLACAQDTVQSLRAEIANVEQTLQSLNARLDALEGKSPERQAAPAPAPVVAGAAAPVAAAGTSPPPATVPYAQATPPGYHSVLPPRDSVADPSTAASRADNTVSPTDPELKGFFAIPDTDTMIRLGGYAKLDAIADARAAGDQEQFVTSTIPVGSPNRDTSNFEVHAKQTRFSFEARRPTTHGNLRFYLENDFFGSSDSYEFRLRHAYGQLGNTYAGYGYSTFMDADSLPDTLDFAGPGGAAYLLVAGMHHSFSMGKGNTLTLGAENPETELDHPGVEAVSMDRVPDLSLVARMERDWGHLQLGAVARSLGYNADGHKETTYGGGASFSGSFTFSERELLLFGLLGGKGMSRYTADLTGSGLDAAIAADGDLEALPVYGGFVGYTHYWTQMWRSNLVYGELHLDGQDALAADAFKRSRYGALNLIWSPAPSWTMGMELLYGQLEQQDGRSADTMRLQGSLQYNFIK</sequence>
<dbReference type="STRING" id="676599.ARC20_14285"/>
<organism evidence="4 5">
    <name type="scientific">Stenotrophomonas panacihumi</name>
    <dbReference type="NCBI Taxonomy" id="676599"/>
    <lineage>
        <taxon>Bacteria</taxon>
        <taxon>Pseudomonadati</taxon>
        <taxon>Pseudomonadota</taxon>
        <taxon>Gammaproteobacteria</taxon>
        <taxon>Lysobacterales</taxon>
        <taxon>Lysobacteraceae</taxon>
        <taxon>Stenotrophomonas</taxon>
    </lineage>
</organism>
<dbReference type="PROSITE" id="PS51257">
    <property type="entry name" value="PROKAR_LIPOPROTEIN"/>
    <property type="match status" value="1"/>
</dbReference>
<keyword evidence="5" id="KW-1185">Reference proteome</keyword>
<dbReference type="OrthoDB" id="190887at2"/>
<feature type="signal peptide" evidence="3">
    <location>
        <begin position="1"/>
        <end position="22"/>
    </location>
</feature>
<keyword evidence="3" id="KW-0732">Signal</keyword>
<proteinExistence type="predicted"/>
<reference evidence="4 5" key="1">
    <citation type="submission" date="2015-10" db="EMBL/GenBank/DDBJ databases">
        <title>Genome sequencing and analysis of members of genus Stenotrophomonas.</title>
        <authorList>
            <person name="Patil P.P."/>
            <person name="Midha S."/>
            <person name="Patil P.B."/>
        </authorList>
    </citation>
    <scope>NUCLEOTIDE SEQUENCE [LARGE SCALE GENOMIC DNA]</scope>
    <source>
        <strain evidence="4 5">JCM 16536</strain>
    </source>
</reference>
<feature type="compositionally biased region" description="Polar residues" evidence="2">
    <location>
        <begin position="111"/>
        <end position="122"/>
    </location>
</feature>
<accession>A0A0R0A9R3</accession>
<comment type="caution">
    <text evidence="4">The sequence shown here is derived from an EMBL/GenBank/DDBJ whole genome shotgun (WGS) entry which is preliminary data.</text>
</comment>
<evidence type="ECO:0000256" key="3">
    <source>
        <dbReference type="SAM" id="SignalP"/>
    </source>
</evidence>
<keyword evidence="1" id="KW-0175">Coiled coil</keyword>
<dbReference type="Proteomes" id="UP000051802">
    <property type="component" value="Unassembled WGS sequence"/>
</dbReference>
<feature type="chain" id="PRO_5006390457" evidence="3">
    <location>
        <begin position="23"/>
        <end position="483"/>
    </location>
</feature>
<name>A0A0R0A9R3_9GAMM</name>
<evidence type="ECO:0000313" key="4">
    <source>
        <dbReference type="EMBL" id="KRG38842.1"/>
    </source>
</evidence>
<evidence type="ECO:0000256" key="1">
    <source>
        <dbReference type="SAM" id="Coils"/>
    </source>
</evidence>
<dbReference type="EMBL" id="LLXU01000112">
    <property type="protein sequence ID" value="KRG38842.1"/>
    <property type="molecule type" value="Genomic_DNA"/>
</dbReference>
<dbReference type="Pfam" id="PF19577">
    <property type="entry name" value="DcaP"/>
    <property type="match status" value="1"/>
</dbReference>
<evidence type="ECO:0000313" key="5">
    <source>
        <dbReference type="Proteomes" id="UP000051802"/>
    </source>
</evidence>
<protein>
    <submittedName>
        <fullName evidence="4">Porin</fullName>
    </submittedName>
</protein>
<feature type="coiled-coil region" evidence="1">
    <location>
        <begin position="19"/>
        <end position="53"/>
    </location>
</feature>
<dbReference type="AlphaFoldDB" id="A0A0R0A9R3"/>
<dbReference type="RefSeq" id="WP_057648350.1">
    <property type="nucleotide sequence ID" value="NZ_LLXU01000112.1"/>
</dbReference>
<dbReference type="SUPFAM" id="SSF56935">
    <property type="entry name" value="Porins"/>
    <property type="match status" value="1"/>
</dbReference>